<dbReference type="AlphaFoldDB" id="A0A5D3AJY2"/>
<comment type="caution">
    <text evidence="2">The sequence shown here is derived from an EMBL/GenBank/DDBJ whole genome shotgun (WGS) entry which is preliminary data.</text>
</comment>
<protein>
    <submittedName>
        <fullName evidence="2">Uncharacterized protein</fullName>
    </submittedName>
</protein>
<reference evidence="2 3" key="1">
    <citation type="submission" date="2017-05" db="EMBL/GenBank/DDBJ databases">
        <title>The Genome Sequence of Tsuchiyaea wingfieldii DSM 27421.</title>
        <authorList>
            <person name="Cuomo C."/>
            <person name="Passer A."/>
            <person name="Billmyre B."/>
            <person name="Heitman J."/>
        </authorList>
    </citation>
    <scope>NUCLEOTIDE SEQUENCE [LARGE SCALE GENOMIC DNA]</scope>
    <source>
        <strain evidence="2 3">DSM 27421</strain>
    </source>
</reference>
<sequence length="182" mass="19408">MTQVSTAKDGSTNAQSDDGEHSDLEEWEDLPTAADNEERRGSSKKDHAHVDEDDGLEEEAVSVQDISTAAPVVVGEVADGFEFVNAPAASLESDVDSLESDVDSAAAVSQQESVSRESEGRSPREQPDGSRNRAATSSHNTFIDMQSFGQAVQINRDVNPDTNARGSTYIGSRAYGNSLMIS</sequence>
<dbReference type="Proteomes" id="UP000322245">
    <property type="component" value="Unassembled WGS sequence"/>
</dbReference>
<keyword evidence="3" id="KW-1185">Reference proteome</keyword>
<feature type="non-terminal residue" evidence="2">
    <location>
        <position position="182"/>
    </location>
</feature>
<name>A0A5D3AJY2_9TREE</name>
<evidence type="ECO:0000313" key="3">
    <source>
        <dbReference type="Proteomes" id="UP000322245"/>
    </source>
</evidence>
<feature type="compositionally biased region" description="Basic and acidic residues" evidence="1">
    <location>
        <begin position="36"/>
        <end position="50"/>
    </location>
</feature>
<feature type="compositionally biased region" description="Polar residues" evidence="1">
    <location>
        <begin position="1"/>
        <end position="16"/>
    </location>
</feature>
<evidence type="ECO:0000313" key="2">
    <source>
        <dbReference type="EMBL" id="TYJ51122.1"/>
    </source>
</evidence>
<proteinExistence type="predicted"/>
<evidence type="ECO:0000256" key="1">
    <source>
        <dbReference type="SAM" id="MobiDB-lite"/>
    </source>
</evidence>
<accession>A0A5D3AJY2</accession>
<feature type="compositionally biased region" description="Low complexity" evidence="1">
    <location>
        <begin position="103"/>
        <end position="113"/>
    </location>
</feature>
<organism evidence="2 3">
    <name type="scientific">Cryptococcus floricola</name>
    <dbReference type="NCBI Taxonomy" id="2591691"/>
    <lineage>
        <taxon>Eukaryota</taxon>
        <taxon>Fungi</taxon>
        <taxon>Dikarya</taxon>
        <taxon>Basidiomycota</taxon>
        <taxon>Agaricomycotina</taxon>
        <taxon>Tremellomycetes</taxon>
        <taxon>Tremellales</taxon>
        <taxon>Cryptococcaceae</taxon>
        <taxon>Cryptococcus</taxon>
    </lineage>
</organism>
<feature type="compositionally biased region" description="Acidic residues" evidence="1">
    <location>
        <begin position="51"/>
        <end position="60"/>
    </location>
</feature>
<dbReference type="EMBL" id="NIDF01000434">
    <property type="protein sequence ID" value="TYJ51122.1"/>
    <property type="molecule type" value="Genomic_DNA"/>
</dbReference>
<feature type="region of interest" description="Disordered" evidence="1">
    <location>
        <begin position="1"/>
        <end position="64"/>
    </location>
</feature>
<feature type="compositionally biased region" description="Basic and acidic residues" evidence="1">
    <location>
        <begin position="114"/>
        <end position="131"/>
    </location>
</feature>
<gene>
    <name evidence="2" type="ORF">B9479_008323</name>
</gene>
<feature type="region of interest" description="Disordered" evidence="1">
    <location>
        <begin position="95"/>
        <end position="139"/>
    </location>
</feature>